<dbReference type="InterPro" id="IPR027381">
    <property type="entry name" value="LytR/CpsA/Psr_C"/>
</dbReference>
<keyword evidence="2" id="KW-0812">Transmembrane</keyword>
<accession>A0A1F4X3G1</accession>
<dbReference type="PANTHER" id="PTHR33392:SF6">
    <property type="entry name" value="POLYISOPRENYL-TEICHOIC ACID--PEPTIDOGLYCAN TEICHOIC ACID TRANSFERASE TAGU"/>
    <property type="match status" value="1"/>
</dbReference>
<reference evidence="4 5" key="1">
    <citation type="journal article" date="2016" name="Nat. Commun.">
        <title>Thousands of microbial genomes shed light on interconnected biogeochemical processes in an aquifer system.</title>
        <authorList>
            <person name="Anantharaman K."/>
            <person name="Brown C.T."/>
            <person name="Hug L.A."/>
            <person name="Sharon I."/>
            <person name="Castelle C.J."/>
            <person name="Probst A.J."/>
            <person name="Thomas B.C."/>
            <person name="Singh A."/>
            <person name="Wilkins M.J."/>
            <person name="Karaoz U."/>
            <person name="Brodie E.L."/>
            <person name="Williams K.H."/>
            <person name="Hubbard S.S."/>
            <person name="Banfield J.F."/>
        </authorList>
    </citation>
    <scope>NUCLEOTIDE SEQUENCE [LARGE SCALE GENOMIC DNA]</scope>
</reference>
<dbReference type="Gene3D" id="3.30.70.2390">
    <property type="match status" value="1"/>
</dbReference>
<dbReference type="Proteomes" id="UP000176815">
    <property type="component" value="Unassembled WGS sequence"/>
</dbReference>
<keyword evidence="2" id="KW-0472">Membrane</keyword>
<evidence type="ECO:0000259" key="3">
    <source>
        <dbReference type="Pfam" id="PF13399"/>
    </source>
</evidence>
<feature type="region of interest" description="Disordered" evidence="1">
    <location>
        <begin position="1"/>
        <end position="25"/>
    </location>
</feature>
<dbReference type="PANTHER" id="PTHR33392">
    <property type="entry name" value="POLYISOPRENYL-TEICHOIC ACID--PEPTIDOGLYCAN TEICHOIC ACID TRANSFERASE TAGU"/>
    <property type="match status" value="1"/>
</dbReference>
<dbReference type="Pfam" id="PF13399">
    <property type="entry name" value="LytR_C"/>
    <property type="match status" value="1"/>
</dbReference>
<evidence type="ECO:0000256" key="1">
    <source>
        <dbReference type="SAM" id="MobiDB-lite"/>
    </source>
</evidence>
<protein>
    <recommendedName>
        <fullName evidence="3">LytR/CpsA/Psr regulator C-terminal domain-containing protein</fullName>
    </recommendedName>
</protein>
<dbReference type="AlphaFoldDB" id="A0A1F4X3G1"/>
<proteinExistence type="predicted"/>
<comment type="caution">
    <text evidence="4">The sequence shown here is derived from an EMBL/GenBank/DDBJ whole genome shotgun (WGS) entry which is preliminary data.</text>
</comment>
<gene>
    <name evidence="4" type="ORF">A2619_01250</name>
</gene>
<evidence type="ECO:0000256" key="2">
    <source>
        <dbReference type="SAM" id="Phobius"/>
    </source>
</evidence>
<organism evidence="4 5">
    <name type="scientific">candidate division WWE3 bacterium RIFOXYD1_FULL_39_9</name>
    <dbReference type="NCBI Taxonomy" id="1802649"/>
    <lineage>
        <taxon>Bacteria</taxon>
        <taxon>Katanobacteria</taxon>
    </lineage>
</organism>
<evidence type="ECO:0000313" key="5">
    <source>
        <dbReference type="Proteomes" id="UP000176815"/>
    </source>
</evidence>
<evidence type="ECO:0000313" key="4">
    <source>
        <dbReference type="EMBL" id="OGC76195.1"/>
    </source>
</evidence>
<keyword evidence="2" id="KW-1133">Transmembrane helix</keyword>
<feature type="domain" description="LytR/CpsA/Psr regulator C-terminal" evidence="3">
    <location>
        <begin position="265"/>
        <end position="353"/>
    </location>
</feature>
<dbReference type="EMBL" id="MEWG01000048">
    <property type="protein sequence ID" value="OGC76195.1"/>
    <property type="molecule type" value="Genomic_DNA"/>
</dbReference>
<dbReference type="InterPro" id="IPR050922">
    <property type="entry name" value="LytR/CpsA/Psr_CW_biosynth"/>
</dbReference>
<dbReference type="Gene3D" id="3.30.420.590">
    <property type="match status" value="1"/>
</dbReference>
<name>A0A1F4X3G1_UNCKA</name>
<feature type="transmembrane region" description="Helical" evidence="2">
    <location>
        <begin position="32"/>
        <end position="52"/>
    </location>
</feature>
<feature type="compositionally biased region" description="Basic residues" evidence="1">
    <location>
        <begin position="1"/>
        <end position="21"/>
    </location>
</feature>
<sequence>MPRKTAQKPKIKLRRTRRASGKVRNNPQKNKILQISIIFLISLTALVAYGGYKLIDRSYASAMSSSSEGYSIKDLDVVTVTYIVVNDLDADPVVIEKLKYVVIDKENKRVSIFQIPIDMQVDVPGKFGVEEISKLFSLAALESDDTLESGAAYVQKVVFNIFAFKTDKYVVSDSSFDPALESVLLSGNLLGLAGVDLLANFSTSVYTNLSFGDLLDTIGFMNSVSSDRVEIKELSYEYQLGSQALDSQFQEMTSGSTIGGEEESIAVLNGSSTPGLASFTSRVIKNIGGRVVAINNSDTSYEKSIIVAKNPNSEAVQQISRVFGITNIKSKEEGGIEVGEGELYRADIVVILGFDSREIL</sequence>